<organism evidence="2 3">
    <name type="scientific">Kineosporia babensis</name>
    <dbReference type="NCBI Taxonomy" id="499548"/>
    <lineage>
        <taxon>Bacteria</taxon>
        <taxon>Bacillati</taxon>
        <taxon>Actinomycetota</taxon>
        <taxon>Actinomycetes</taxon>
        <taxon>Kineosporiales</taxon>
        <taxon>Kineosporiaceae</taxon>
        <taxon>Kineosporia</taxon>
    </lineage>
</organism>
<proteinExistence type="predicted"/>
<keyword evidence="3" id="KW-1185">Reference proteome</keyword>
<keyword evidence="2" id="KW-0255">Endonuclease</keyword>
<dbReference type="PANTHER" id="PTHR35400:SF3">
    <property type="entry name" value="SLL1072 PROTEIN"/>
    <property type="match status" value="1"/>
</dbReference>
<keyword evidence="2" id="KW-0378">Hydrolase</keyword>
<dbReference type="EMBL" id="JAJOMB010000010">
    <property type="protein sequence ID" value="MCD5313119.1"/>
    <property type="molecule type" value="Genomic_DNA"/>
</dbReference>
<gene>
    <name evidence="2" type="ORF">LR394_19620</name>
</gene>
<reference evidence="2" key="1">
    <citation type="submission" date="2021-11" db="EMBL/GenBank/DDBJ databases">
        <title>Streptomyces corallinus and Kineosporia corallina sp. nov., two new coral-derived marine actinobacteria.</title>
        <authorList>
            <person name="Buangrab K."/>
            <person name="Sutthacheep M."/>
            <person name="Yeemin T."/>
            <person name="Harunari E."/>
            <person name="Igarashi Y."/>
            <person name="Sripreechasak P."/>
            <person name="Kanchanasin P."/>
            <person name="Tanasupawat S."/>
            <person name="Phongsopitanun W."/>
        </authorList>
    </citation>
    <scope>NUCLEOTIDE SEQUENCE</scope>
    <source>
        <strain evidence="2">JCM 31032</strain>
    </source>
</reference>
<protein>
    <submittedName>
        <fullName evidence="2">Uma2 family endonuclease</fullName>
    </submittedName>
</protein>
<dbReference type="PANTHER" id="PTHR35400">
    <property type="entry name" value="SLR1083 PROTEIN"/>
    <property type="match status" value="1"/>
</dbReference>
<comment type="caution">
    <text evidence="2">The sequence shown here is derived from an EMBL/GenBank/DDBJ whole genome shotgun (WGS) entry which is preliminary data.</text>
</comment>
<name>A0A9X1SUP5_9ACTN</name>
<evidence type="ECO:0000259" key="1">
    <source>
        <dbReference type="Pfam" id="PF05685"/>
    </source>
</evidence>
<dbReference type="SUPFAM" id="SSF52980">
    <property type="entry name" value="Restriction endonuclease-like"/>
    <property type="match status" value="1"/>
</dbReference>
<evidence type="ECO:0000313" key="2">
    <source>
        <dbReference type="EMBL" id="MCD5313119.1"/>
    </source>
</evidence>
<feature type="domain" description="Putative restriction endonuclease" evidence="1">
    <location>
        <begin position="38"/>
        <end position="195"/>
    </location>
</feature>
<dbReference type="RefSeq" id="WP_231444014.1">
    <property type="nucleotide sequence ID" value="NZ_JAJOMB010000010.1"/>
</dbReference>
<dbReference type="InterPro" id="IPR011335">
    <property type="entry name" value="Restrct_endonuc-II-like"/>
</dbReference>
<sequence length="210" mass="24204">MGAEPVYYGRFDDDNGQVMDRYEDIPARWRKPGGFTVDEFFELEDLPPHTELIDGELVFVAAQRMFHMAVLRCVERALLDSVPKHLEVIREMNIVIGTRQAPEPDLSLVPVEAVGDWDTTRFPAEVVVLAVEVESPDSLKRDRIRKVRLYAEGGVQHYWRVERQDDRPVVHVYELDPVARAYVLTGVHHERLKVSVPYDIDIDLTQLARI</sequence>
<dbReference type="Pfam" id="PF05685">
    <property type="entry name" value="Uma2"/>
    <property type="match status" value="1"/>
</dbReference>
<keyword evidence="2" id="KW-0540">Nuclease</keyword>
<accession>A0A9X1SUP5</accession>
<dbReference type="GO" id="GO:0004519">
    <property type="term" value="F:endonuclease activity"/>
    <property type="evidence" value="ECO:0007669"/>
    <property type="project" value="UniProtKB-KW"/>
</dbReference>
<dbReference type="CDD" id="cd06260">
    <property type="entry name" value="DUF820-like"/>
    <property type="match status" value="1"/>
</dbReference>
<dbReference type="AlphaFoldDB" id="A0A9X1SUP5"/>
<dbReference type="InterPro" id="IPR008538">
    <property type="entry name" value="Uma2"/>
</dbReference>
<evidence type="ECO:0000313" key="3">
    <source>
        <dbReference type="Proteomes" id="UP001138997"/>
    </source>
</evidence>
<dbReference type="Proteomes" id="UP001138997">
    <property type="component" value="Unassembled WGS sequence"/>
</dbReference>
<dbReference type="InterPro" id="IPR012296">
    <property type="entry name" value="Nuclease_put_TT1808"/>
</dbReference>
<dbReference type="Gene3D" id="3.90.1570.10">
    <property type="entry name" value="tt1808, chain A"/>
    <property type="match status" value="1"/>
</dbReference>